<accession>A0ABR9WEJ1</accession>
<evidence type="ECO:0000256" key="6">
    <source>
        <dbReference type="HAMAP-Rule" id="MF_01216"/>
    </source>
</evidence>
<keyword evidence="9" id="KW-1185">Reference proteome</keyword>
<comment type="function">
    <text evidence="6">Also exhibits azoreductase activity. Catalyzes the reductive cleavage of the azo bond in aromatic azo compounds to the corresponding amines.</text>
</comment>
<evidence type="ECO:0000256" key="5">
    <source>
        <dbReference type="ARBA" id="ARBA00048542"/>
    </source>
</evidence>
<dbReference type="InterPro" id="IPR029039">
    <property type="entry name" value="Flavoprotein-like_sf"/>
</dbReference>
<evidence type="ECO:0000256" key="1">
    <source>
        <dbReference type="ARBA" id="ARBA00022630"/>
    </source>
</evidence>
<feature type="binding site" evidence="6">
    <location>
        <begin position="139"/>
        <end position="142"/>
    </location>
    <ligand>
        <name>FMN</name>
        <dbReference type="ChEBI" id="CHEBI:58210"/>
    </ligand>
</feature>
<proteinExistence type="inferred from homology"/>
<dbReference type="Proteomes" id="UP000634134">
    <property type="component" value="Unassembled WGS sequence"/>
</dbReference>
<keyword evidence="1 6" id="KW-0285">Flavoprotein</keyword>
<comment type="cofactor">
    <cofactor evidence="6">
        <name>FMN</name>
        <dbReference type="ChEBI" id="CHEBI:58210"/>
    </cofactor>
    <text evidence="6">Binds 1 FMN per subunit.</text>
</comment>
<comment type="subunit">
    <text evidence="6">Homodimer.</text>
</comment>
<keyword evidence="2 6" id="KW-0288">FMN</keyword>
<comment type="function">
    <text evidence="6">Quinone reductase that provides resistance to thiol-specific stress caused by electrophilic quinones.</text>
</comment>
<dbReference type="PANTHER" id="PTHR43741">
    <property type="entry name" value="FMN-DEPENDENT NADH-AZOREDUCTASE 1"/>
    <property type="match status" value="1"/>
</dbReference>
<name>A0ABR9WEJ1_9BACT</name>
<evidence type="ECO:0000256" key="4">
    <source>
        <dbReference type="ARBA" id="ARBA00023027"/>
    </source>
</evidence>
<protein>
    <recommendedName>
        <fullName evidence="6">FMN dependent NADH:quinone oxidoreductase</fullName>
        <ecNumber evidence="6">1.6.5.-</ecNumber>
    </recommendedName>
    <alternativeName>
        <fullName evidence="6">Azo-dye reductase</fullName>
    </alternativeName>
    <alternativeName>
        <fullName evidence="6">FMN-dependent NADH-azo compound oxidoreductase</fullName>
    </alternativeName>
    <alternativeName>
        <fullName evidence="6">FMN-dependent NADH-azoreductase</fullName>
        <ecNumber evidence="6">1.7.1.17</ecNumber>
    </alternativeName>
</protein>
<comment type="catalytic activity">
    <reaction evidence="5">
        <text>N,N-dimethyl-1,4-phenylenediamine + anthranilate + 2 NAD(+) = 2-(4-dimethylaminophenyl)diazenylbenzoate + 2 NADH + 2 H(+)</text>
        <dbReference type="Rhea" id="RHEA:55872"/>
        <dbReference type="ChEBI" id="CHEBI:15378"/>
        <dbReference type="ChEBI" id="CHEBI:15783"/>
        <dbReference type="ChEBI" id="CHEBI:16567"/>
        <dbReference type="ChEBI" id="CHEBI:57540"/>
        <dbReference type="ChEBI" id="CHEBI:57945"/>
        <dbReference type="ChEBI" id="CHEBI:71579"/>
        <dbReference type="EC" id="1.7.1.17"/>
    </reaction>
    <physiologicalReaction direction="right-to-left" evidence="5">
        <dbReference type="Rhea" id="RHEA:55874"/>
    </physiologicalReaction>
</comment>
<evidence type="ECO:0000259" key="7">
    <source>
        <dbReference type="Pfam" id="PF02525"/>
    </source>
</evidence>
<dbReference type="InterPro" id="IPR050104">
    <property type="entry name" value="FMN-dep_NADH:Q_OxRdtase_AzoR1"/>
</dbReference>
<feature type="binding site" evidence="6">
    <location>
        <begin position="95"/>
        <end position="98"/>
    </location>
    <ligand>
        <name>FMN</name>
        <dbReference type="ChEBI" id="CHEBI:58210"/>
    </ligand>
</feature>
<dbReference type="SUPFAM" id="SSF52218">
    <property type="entry name" value="Flavoproteins"/>
    <property type="match status" value="1"/>
</dbReference>
<feature type="binding site" evidence="6">
    <location>
        <position position="9"/>
    </location>
    <ligand>
        <name>FMN</name>
        <dbReference type="ChEBI" id="CHEBI:58210"/>
    </ligand>
</feature>
<evidence type="ECO:0000313" key="9">
    <source>
        <dbReference type="Proteomes" id="UP000634134"/>
    </source>
</evidence>
<dbReference type="HAMAP" id="MF_01216">
    <property type="entry name" value="Azoreductase_type1"/>
    <property type="match status" value="1"/>
</dbReference>
<dbReference type="Gene3D" id="3.40.50.360">
    <property type="match status" value="1"/>
</dbReference>
<keyword evidence="4 6" id="KW-0520">NAD</keyword>
<sequence>MRIFHLISSPRGEASISTKLSSAIVEKLIQANVGSIVTTRNLSTEPFPNLEEVHIGSFFTPEEEFTPELAAAAKKSEDAIAQLLETDIIVIGAPMYNFTIHTALKSWIDHIVRANKTFAFTENGAQGFVTGKKLYIGLSSGGIFTEGPFKLYDFAEPYLRFIFGFIGITDVTIYRVQGLNVPIIKETALQQAIDSIVI</sequence>
<feature type="domain" description="Flavodoxin-like fold" evidence="7">
    <location>
        <begin position="1"/>
        <end position="195"/>
    </location>
</feature>
<dbReference type="RefSeq" id="WP_194121921.1">
    <property type="nucleotide sequence ID" value="NZ_JACYGY010000001.1"/>
</dbReference>
<dbReference type="InterPro" id="IPR003680">
    <property type="entry name" value="Flavodoxin_fold"/>
</dbReference>
<reference evidence="9" key="1">
    <citation type="submission" date="2023-07" db="EMBL/GenBank/DDBJ databases">
        <title>Dyadobacter sp. nov 'subterranea' isolated from contaminted grondwater.</title>
        <authorList>
            <person name="Szabo I."/>
            <person name="Al-Omari J."/>
            <person name="Szerdahelyi S.G."/>
            <person name="Rado J."/>
        </authorList>
    </citation>
    <scope>NUCLEOTIDE SEQUENCE [LARGE SCALE GENOMIC DNA]</scope>
    <source>
        <strain evidence="9">UP-52</strain>
    </source>
</reference>
<feature type="binding site" evidence="6">
    <location>
        <begin position="15"/>
        <end position="17"/>
    </location>
    <ligand>
        <name>FMN</name>
        <dbReference type="ChEBI" id="CHEBI:58210"/>
    </ligand>
</feature>
<dbReference type="InterPro" id="IPR023048">
    <property type="entry name" value="NADH:quinone_OxRdtase_FMN_depd"/>
</dbReference>
<comment type="catalytic activity">
    <reaction evidence="6">
        <text>2 a quinone + NADH + H(+) = 2 a 1,4-benzosemiquinone + NAD(+)</text>
        <dbReference type="Rhea" id="RHEA:65952"/>
        <dbReference type="ChEBI" id="CHEBI:15378"/>
        <dbReference type="ChEBI" id="CHEBI:57540"/>
        <dbReference type="ChEBI" id="CHEBI:57945"/>
        <dbReference type="ChEBI" id="CHEBI:132124"/>
        <dbReference type="ChEBI" id="CHEBI:134225"/>
    </reaction>
</comment>
<comment type="similarity">
    <text evidence="6">Belongs to the azoreductase type 1 family.</text>
</comment>
<dbReference type="EMBL" id="JACYGY010000001">
    <property type="protein sequence ID" value="MBE9463818.1"/>
    <property type="molecule type" value="Genomic_DNA"/>
</dbReference>
<gene>
    <name evidence="6" type="primary">azoR</name>
    <name evidence="8" type="ORF">IEE83_18195</name>
</gene>
<dbReference type="PANTHER" id="PTHR43741:SF4">
    <property type="entry name" value="FMN-DEPENDENT NADH:QUINONE OXIDOREDUCTASE"/>
    <property type="match status" value="1"/>
</dbReference>
<dbReference type="EC" id="1.7.1.17" evidence="6"/>
<evidence type="ECO:0000256" key="3">
    <source>
        <dbReference type="ARBA" id="ARBA00023002"/>
    </source>
</evidence>
<evidence type="ECO:0000256" key="2">
    <source>
        <dbReference type="ARBA" id="ARBA00022643"/>
    </source>
</evidence>
<dbReference type="EC" id="1.6.5.-" evidence="6"/>
<evidence type="ECO:0000313" key="8">
    <source>
        <dbReference type="EMBL" id="MBE9463818.1"/>
    </source>
</evidence>
<organism evidence="8 9">
    <name type="scientific">Dyadobacter subterraneus</name>
    <dbReference type="NCBI Taxonomy" id="2773304"/>
    <lineage>
        <taxon>Bacteria</taxon>
        <taxon>Pseudomonadati</taxon>
        <taxon>Bacteroidota</taxon>
        <taxon>Cytophagia</taxon>
        <taxon>Cytophagales</taxon>
        <taxon>Spirosomataceae</taxon>
        <taxon>Dyadobacter</taxon>
    </lineage>
</organism>
<dbReference type="Pfam" id="PF02525">
    <property type="entry name" value="Flavodoxin_2"/>
    <property type="match status" value="1"/>
</dbReference>
<comment type="caution">
    <text evidence="8">The sequence shown here is derived from an EMBL/GenBank/DDBJ whole genome shotgun (WGS) entry which is preliminary data.</text>
</comment>
<keyword evidence="3 6" id="KW-0560">Oxidoreductase</keyword>